<dbReference type="Proteomes" id="UP001143330">
    <property type="component" value="Unassembled WGS sequence"/>
</dbReference>
<dbReference type="CDD" id="cd17477">
    <property type="entry name" value="MFS_YcaD_like"/>
    <property type="match status" value="1"/>
</dbReference>
<gene>
    <name evidence="9" type="ORF">GCM10017653_38150</name>
</gene>
<feature type="transmembrane region" description="Helical" evidence="7">
    <location>
        <begin position="286"/>
        <end position="304"/>
    </location>
</feature>
<dbReference type="PANTHER" id="PTHR23521:SF2">
    <property type="entry name" value="TRANSPORTER MFS SUPERFAMILY"/>
    <property type="match status" value="1"/>
</dbReference>
<dbReference type="EMBL" id="BSFM01000017">
    <property type="protein sequence ID" value="GLK85745.1"/>
    <property type="molecule type" value="Genomic_DNA"/>
</dbReference>
<reference evidence="9" key="1">
    <citation type="journal article" date="2014" name="Int. J. Syst. Evol. Microbiol.">
        <title>Complete genome sequence of Corynebacterium casei LMG S-19264T (=DSM 44701T), isolated from a smear-ripened cheese.</title>
        <authorList>
            <consortium name="US DOE Joint Genome Institute (JGI-PGF)"/>
            <person name="Walter F."/>
            <person name="Albersmeier A."/>
            <person name="Kalinowski J."/>
            <person name="Ruckert C."/>
        </authorList>
    </citation>
    <scope>NUCLEOTIDE SEQUENCE</scope>
    <source>
        <strain evidence="9">VKM B-2789</strain>
    </source>
</reference>
<comment type="caution">
    <text evidence="9">The sequence shown here is derived from an EMBL/GenBank/DDBJ whole genome shotgun (WGS) entry which is preliminary data.</text>
</comment>
<dbReference type="InterPro" id="IPR011701">
    <property type="entry name" value="MFS"/>
</dbReference>
<proteinExistence type="predicted"/>
<dbReference type="InterPro" id="IPR047200">
    <property type="entry name" value="MFS_YcaD-like"/>
</dbReference>
<organism evidence="9 10">
    <name type="scientific">Ancylobacter defluvii</name>
    <dbReference type="NCBI Taxonomy" id="1282440"/>
    <lineage>
        <taxon>Bacteria</taxon>
        <taxon>Pseudomonadati</taxon>
        <taxon>Pseudomonadota</taxon>
        <taxon>Alphaproteobacteria</taxon>
        <taxon>Hyphomicrobiales</taxon>
        <taxon>Xanthobacteraceae</taxon>
        <taxon>Ancylobacter</taxon>
    </lineage>
</organism>
<feature type="transmembrane region" description="Helical" evidence="7">
    <location>
        <begin position="95"/>
        <end position="116"/>
    </location>
</feature>
<feature type="transmembrane region" description="Helical" evidence="7">
    <location>
        <begin position="261"/>
        <end position="280"/>
    </location>
</feature>
<comment type="subcellular location">
    <subcellularLocation>
        <location evidence="1">Cell membrane</location>
        <topology evidence="1">Multi-pass membrane protein</topology>
    </subcellularLocation>
</comment>
<evidence type="ECO:0000256" key="2">
    <source>
        <dbReference type="ARBA" id="ARBA00022448"/>
    </source>
</evidence>
<accession>A0A9W6K122</accession>
<keyword evidence="5 7" id="KW-1133">Transmembrane helix</keyword>
<dbReference type="RefSeq" id="WP_213359483.1">
    <property type="nucleotide sequence ID" value="NZ_BSFM01000017.1"/>
</dbReference>
<dbReference type="InterPro" id="IPR020846">
    <property type="entry name" value="MFS_dom"/>
</dbReference>
<keyword evidence="6 7" id="KW-0472">Membrane</keyword>
<feature type="transmembrane region" description="Helical" evidence="7">
    <location>
        <begin position="232"/>
        <end position="254"/>
    </location>
</feature>
<dbReference type="Pfam" id="PF07690">
    <property type="entry name" value="MFS_1"/>
    <property type="match status" value="1"/>
</dbReference>
<dbReference type="SUPFAM" id="SSF103473">
    <property type="entry name" value="MFS general substrate transporter"/>
    <property type="match status" value="1"/>
</dbReference>
<dbReference type="InterPro" id="IPR036259">
    <property type="entry name" value="MFS_trans_sf"/>
</dbReference>
<feature type="transmembrane region" description="Helical" evidence="7">
    <location>
        <begin position="154"/>
        <end position="172"/>
    </location>
</feature>
<name>A0A9W6K122_9HYPH</name>
<feature type="transmembrane region" description="Helical" evidence="7">
    <location>
        <begin position="128"/>
        <end position="148"/>
    </location>
</feature>
<evidence type="ECO:0000313" key="9">
    <source>
        <dbReference type="EMBL" id="GLK85745.1"/>
    </source>
</evidence>
<keyword evidence="4 7" id="KW-0812">Transmembrane</keyword>
<sequence length="421" mass="43525">MYAQVGALIFATSLVQLANGFFTTLVSLRLGVEDFNPALEGVVMSAFFVGFTIGSITCGGIIQRIGHIRGYAAFGGIVISATVGMSLMVDALAWALLRAAIGFGCVGLFVATESWLNSKATPALRGKVFSTYMVGTFLALALGQLLVGRLPLEGGAAFDIIVVLFAAALVIVSMTRAEQPIVTKAVTLPYGELLRAAPVAILGAAIAGMISATFYAVVPSWMLANNVPQETIGLVMLSAVLGGLVFQVPVGLLSDRMDRRMLLAALAFGFALAAVVLVFLPRQLSLVLPVAALLGGFMSTLYPVCVSHAMDNMAQEGAVSISGRLILMSGIGSTIGPLTGAWIMGYLDLNGVLYFMAAAAVLLGVVAMLRALGRASAPVVEAPFAVVAPQALHVVPEEAVIPEEAVATGASSDLPATKATY</sequence>
<dbReference type="PANTHER" id="PTHR23521">
    <property type="entry name" value="TRANSPORTER MFS SUPERFAMILY"/>
    <property type="match status" value="1"/>
</dbReference>
<dbReference type="GO" id="GO:0022857">
    <property type="term" value="F:transmembrane transporter activity"/>
    <property type="evidence" value="ECO:0007669"/>
    <property type="project" value="InterPro"/>
</dbReference>
<dbReference type="AlphaFoldDB" id="A0A9W6K122"/>
<evidence type="ECO:0000256" key="7">
    <source>
        <dbReference type="SAM" id="Phobius"/>
    </source>
</evidence>
<evidence type="ECO:0000259" key="8">
    <source>
        <dbReference type="PROSITE" id="PS50850"/>
    </source>
</evidence>
<evidence type="ECO:0000256" key="5">
    <source>
        <dbReference type="ARBA" id="ARBA00022989"/>
    </source>
</evidence>
<feature type="transmembrane region" description="Helical" evidence="7">
    <location>
        <begin position="325"/>
        <end position="345"/>
    </location>
</feature>
<keyword evidence="3" id="KW-1003">Cell membrane</keyword>
<dbReference type="GO" id="GO:0005886">
    <property type="term" value="C:plasma membrane"/>
    <property type="evidence" value="ECO:0007669"/>
    <property type="project" value="UniProtKB-SubCell"/>
</dbReference>
<feature type="transmembrane region" description="Helical" evidence="7">
    <location>
        <begin position="71"/>
        <end position="89"/>
    </location>
</feature>
<reference evidence="9" key="2">
    <citation type="submission" date="2023-01" db="EMBL/GenBank/DDBJ databases">
        <authorList>
            <person name="Sun Q."/>
            <person name="Evtushenko L."/>
        </authorList>
    </citation>
    <scope>NUCLEOTIDE SEQUENCE</scope>
    <source>
        <strain evidence="9">VKM B-2789</strain>
    </source>
</reference>
<keyword evidence="2" id="KW-0813">Transport</keyword>
<feature type="transmembrane region" description="Helical" evidence="7">
    <location>
        <begin position="44"/>
        <end position="62"/>
    </location>
</feature>
<dbReference type="Gene3D" id="1.20.1250.20">
    <property type="entry name" value="MFS general substrate transporter like domains"/>
    <property type="match status" value="2"/>
</dbReference>
<feature type="transmembrane region" description="Helical" evidence="7">
    <location>
        <begin position="193"/>
        <end position="217"/>
    </location>
</feature>
<evidence type="ECO:0000256" key="4">
    <source>
        <dbReference type="ARBA" id="ARBA00022692"/>
    </source>
</evidence>
<dbReference type="PROSITE" id="PS50850">
    <property type="entry name" value="MFS"/>
    <property type="match status" value="1"/>
</dbReference>
<evidence type="ECO:0000313" key="10">
    <source>
        <dbReference type="Proteomes" id="UP001143330"/>
    </source>
</evidence>
<evidence type="ECO:0000256" key="1">
    <source>
        <dbReference type="ARBA" id="ARBA00004651"/>
    </source>
</evidence>
<evidence type="ECO:0000256" key="6">
    <source>
        <dbReference type="ARBA" id="ARBA00023136"/>
    </source>
</evidence>
<protein>
    <submittedName>
        <fullName evidence="9">MFS transporter</fullName>
    </submittedName>
</protein>
<keyword evidence="10" id="KW-1185">Reference proteome</keyword>
<evidence type="ECO:0000256" key="3">
    <source>
        <dbReference type="ARBA" id="ARBA00022475"/>
    </source>
</evidence>
<feature type="transmembrane region" description="Helical" evidence="7">
    <location>
        <begin position="351"/>
        <end position="369"/>
    </location>
</feature>
<feature type="domain" description="Major facilitator superfamily (MFS) profile" evidence="8">
    <location>
        <begin position="1"/>
        <end position="376"/>
    </location>
</feature>